<dbReference type="Proteomes" id="UP000799439">
    <property type="component" value="Unassembled WGS sequence"/>
</dbReference>
<keyword evidence="3" id="KW-1185">Reference proteome</keyword>
<evidence type="ECO:0000256" key="1">
    <source>
        <dbReference type="SAM" id="MobiDB-lite"/>
    </source>
</evidence>
<organism evidence="2 3">
    <name type="scientific">Myriangium duriaei CBS 260.36</name>
    <dbReference type="NCBI Taxonomy" id="1168546"/>
    <lineage>
        <taxon>Eukaryota</taxon>
        <taxon>Fungi</taxon>
        <taxon>Dikarya</taxon>
        <taxon>Ascomycota</taxon>
        <taxon>Pezizomycotina</taxon>
        <taxon>Dothideomycetes</taxon>
        <taxon>Dothideomycetidae</taxon>
        <taxon>Myriangiales</taxon>
        <taxon>Myriangiaceae</taxon>
        <taxon>Myriangium</taxon>
    </lineage>
</organism>
<evidence type="ECO:0000313" key="2">
    <source>
        <dbReference type="EMBL" id="KAF2156128.1"/>
    </source>
</evidence>
<accession>A0A9P4J670</accession>
<dbReference type="AlphaFoldDB" id="A0A9P4J670"/>
<name>A0A9P4J670_9PEZI</name>
<sequence length="101" mass="10889">MAEIAPIRNSCGQLRCTRFFVGTTHRLRRVSKLGAYSAAAWRGLTPWFVSHAEPLLASASRGSGPSSPWEVPKRETNPGQRGSFPSPSSSSTSTTMLPSRA</sequence>
<feature type="compositionally biased region" description="Low complexity" evidence="1">
    <location>
        <begin position="83"/>
        <end position="101"/>
    </location>
</feature>
<protein>
    <submittedName>
        <fullName evidence="2">Uncharacterized protein</fullName>
    </submittedName>
</protein>
<gene>
    <name evidence="2" type="ORF">K461DRAFT_90322</name>
</gene>
<dbReference type="EMBL" id="ML996082">
    <property type="protein sequence ID" value="KAF2156128.1"/>
    <property type="molecule type" value="Genomic_DNA"/>
</dbReference>
<evidence type="ECO:0000313" key="3">
    <source>
        <dbReference type="Proteomes" id="UP000799439"/>
    </source>
</evidence>
<reference evidence="2" key="1">
    <citation type="journal article" date="2020" name="Stud. Mycol.">
        <title>101 Dothideomycetes genomes: a test case for predicting lifestyles and emergence of pathogens.</title>
        <authorList>
            <person name="Haridas S."/>
            <person name="Albert R."/>
            <person name="Binder M."/>
            <person name="Bloem J."/>
            <person name="Labutti K."/>
            <person name="Salamov A."/>
            <person name="Andreopoulos B."/>
            <person name="Baker S."/>
            <person name="Barry K."/>
            <person name="Bills G."/>
            <person name="Bluhm B."/>
            <person name="Cannon C."/>
            <person name="Castanera R."/>
            <person name="Culley D."/>
            <person name="Daum C."/>
            <person name="Ezra D."/>
            <person name="Gonzalez J."/>
            <person name="Henrissat B."/>
            <person name="Kuo A."/>
            <person name="Liang C."/>
            <person name="Lipzen A."/>
            <person name="Lutzoni F."/>
            <person name="Magnuson J."/>
            <person name="Mondo S."/>
            <person name="Nolan M."/>
            <person name="Ohm R."/>
            <person name="Pangilinan J."/>
            <person name="Park H.-J."/>
            <person name="Ramirez L."/>
            <person name="Alfaro M."/>
            <person name="Sun H."/>
            <person name="Tritt A."/>
            <person name="Yoshinaga Y."/>
            <person name="Zwiers L.-H."/>
            <person name="Turgeon B."/>
            <person name="Goodwin S."/>
            <person name="Spatafora J."/>
            <person name="Crous P."/>
            <person name="Grigoriev I."/>
        </authorList>
    </citation>
    <scope>NUCLEOTIDE SEQUENCE</scope>
    <source>
        <strain evidence="2">CBS 260.36</strain>
    </source>
</reference>
<feature type="region of interest" description="Disordered" evidence="1">
    <location>
        <begin position="58"/>
        <end position="101"/>
    </location>
</feature>
<comment type="caution">
    <text evidence="2">The sequence shown here is derived from an EMBL/GenBank/DDBJ whole genome shotgun (WGS) entry which is preliminary data.</text>
</comment>
<proteinExistence type="predicted"/>
<feature type="compositionally biased region" description="Low complexity" evidence="1">
    <location>
        <begin position="58"/>
        <end position="68"/>
    </location>
</feature>